<organism evidence="1 2">
    <name type="scientific">Paracoccus alcaliphilus</name>
    <dbReference type="NCBI Taxonomy" id="34002"/>
    <lineage>
        <taxon>Bacteria</taxon>
        <taxon>Pseudomonadati</taxon>
        <taxon>Pseudomonadota</taxon>
        <taxon>Alphaproteobacteria</taxon>
        <taxon>Rhodobacterales</taxon>
        <taxon>Paracoccaceae</taxon>
        <taxon>Paracoccus</taxon>
    </lineage>
</organism>
<keyword evidence="2" id="KW-1185">Reference proteome</keyword>
<dbReference type="EMBL" id="FODE01000037">
    <property type="protein sequence ID" value="SEO13346.1"/>
    <property type="molecule type" value="Genomic_DNA"/>
</dbReference>
<dbReference type="Proteomes" id="UP000199054">
    <property type="component" value="Unassembled WGS sequence"/>
</dbReference>
<dbReference type="RefSeq" id="WP_090616320.1">
    <property type="nucleotide sequence ID" value="NZ_CP067124.1"/>
</dbReference>
<dbReference type="AlphaFoldDB" id="A0A1H8M873"/>
<evidence type="ECO:0000313" key="2">
    <source>
        <dbReference type="Proteomes" id="UP000199054"/>
    </source>
</evidence>
<name>A0A1H8M873_9RHOB</name>
<accession>A0A1H8M873</accession>
<proteinExistence type="predicted"/>
<gene>
    <name evidence="1" type="ORF">SAMN04489859_103714</name>
</gene>
<protein>
    <submittedName>
        <fullName evidence="1">Uncharacterized protein</fullName>
    </submittedName>
</protein>
<evidence type="ECO:0000313" key="1">
    <source>
        <dbReference type="EMBL" id="SEO13346.1"/>
    </source>
</evidence>
<sequence length="83" mass="8431">MIAVICVSGLAGCAGEAEDYPHLLPTAQMLAEPALPAHAGTGGAEAEAQLSARAAALRSRAAGLRGPVIEADSPARRQIMRPE</sequence>
<dbReference type="OrthoDB" id="7778263at2"/>
<reference evidence="1 2" key="1">
    <citation type="submission" date="2016-10" db="EMBL/GenBank/DDBJ databases">
        <authorList>
            <person name="de Groot N.N."/>
        </authorList>
    </citation>
    <scope>NUCLEOTIDE SEQUENCE [LARGE SCALE GENOMIC DNA]</scope>
    <source>
        <strain evidence="1 2">DSM 8512</strain>
    </source>
</reference>
<dbReference type="STRING" id="34002.SAMN04489859_103714"/>